<organism evidence="1">
    <name type="scientific">Propionibacterium freudenreichii subsp. freudenreichii</name>
    <dbReference type="NCBI Taxonomy" id="66712"/>
    <lineage>
        <taxon>Bacteria</taxon>
        <taxon>Bacillati</taxon>
        <taxon>Actinomycetota</taxon>
        <taxon>Actinomycetes</taxon>
        <taxon>Propionibacteriales</taxon>
        <taxon>Propionibacteriaceae</taxon>
        <taxon>Propionibacterium</taxon>
    </lineage>
</organism>
<name>A0A0B7NZU8_PROFF</name>
<reference evidence="1" key="1">
    <citation type="submission" date="2014-08" db="EMBL/GenBank/DDBJ databases">
        <authorList>
            <person name="Falentin Helene"/>
        </authorList>
    </citation>
    <scope>NUCLEOTIDE SEQUENCE</scope>
</reference>
<evidence type="ECO:0000313" key="1">
    <source>
        <dbReference type="EMBL" id="CEP26448.1"/>
    </source>
</evidence>
<protein>
    <submittedName>
        <fullName evidence="1">Uncharacterized protein</fullName>
    </submittedName>
</protein>
<dbReference type="EMBL" id="LM676412">
    <property type="protein sequence ID" value="CEP26448.1"/>
    <property type="molecule type" value="Genomic_DNA"/>
</dbReference>
<proteinExistence type="predicted"/>
<gene>
    <name evidence="1" type="ORF">PFCIRM138_07605</name>
</gene>
<sequence>MTALRKGNDLAQR</sequence>
<accession>A0A0B7NZU8</accession>